<comment type="caution">
    <text evidence="1">The sequence shown here is derived from an EMBL/GenBank/DDBJ whole genome shotgun (WGS) entry which is preliminary data.</text>
</comment>
<evidence type="ECO:0000313" key="2">
    <source>
        <dbReference type="Proteomes" id="UP000542742"/>
    </source>
</evidence>
<evidence type="ECO:0000313" key="1">
    <source>
        <dbReference type="EMBL" id="MBB4697421.1"/>
    </source>
</evidence>
<keyword evidence="2" id="KW-1185">Reference proteome</keyword>
<organism evidence="1 2">
    <name type="scientific">Paractinoplanes abujensis</name>
    <dbReference type="NCBI Taxonomy" id="882441"/>
    <lineage>
        <taxon>Bacteria</taxon>
        <taxon>Bacillati</taxon>
        <taxon>Actinomycetota</taxon>
        <taxon>Actinomycetes</taxon>
        <taxon>Micromonosporales</taxon>
        <taxon>Micromonosporaceae</taxon>
        <taxon>Paractinoplanes</taxon>
    </lineage>
</organism>
<dbReference type="AlphaFoldDB" id="A0A7W7G7Y1"/>
<dbReference type="Proteomes" id="UP000542742">
    <property type="component" value="Unassembled WGS sequence"/>
</dbReference>
<reference evidence="1 2" key="1">
    <citation type="submission" date="2020-08" db="EMBL/GenBank/DDBJ databases">
        <title>Sequencing the genomes of 1000 actinobacteria strains.</title>
        <authorList>
            <person name="Klenk H.-P."/>
        </authorList>
    </citation>
    <scope>NUCLEOTIDE SEQUENCE [LARGE SCALE GENOMIC DNA]</scope>
    <source>
        <strain evidence="1 2">DSM 45518</strain>
    </source>
</reference>
<accession>A0A7W7G7Y1</accession>
<gene>
    <name evidence="1" type="ORF">BKA14_007569</name>
</gene>
<name>A0A7W7G7Y1_9ACTN</name>
<proteinExistence type="predicted"/>
<sequence>MASNVRWAGADGLDKQKELLRTSLRDLLATLSWAAILRDMIGNLSVG</sequence>
<dbReference type="EMBL" id="JACHMF010000001">
    <property type="protein sequence ID" value="MBB4697421.1"/>
    <property type="molecule type" value="Genomic_DNA"/>
</dbReference>
<protein>
    <submittedName>
        <fullName evidence="1">Uncharacterized protein</fullName>
    </submittedName>
</protein>